<dbReference type="Pfam" id="PF04082">
    <property type="entry name" value="Fungal_trans"/>
    <property type="match status" value="1"/>
</dbReference>
<evidence type="ECO:0000259" key="7">
    <source>
        <dbReference type="PROSITE" id="PS50048"/>
    </source>
</evidence>
<dbReference type="Gene3D" id="4.10.240.10">
    <property type="entry name" value="Zn(2)-C6 fungal-type DNA-binding domain"/>
    <property type="match status" value="1"/>
</dbReference>
<evidence type="ECO:0000256" key="5">
    <source>
        <dbReference type="ARBA" id="ARBA00023242"/>
    </source>
</evidence>
<dbReference type="PROSITE" id="PS00463">
    <property type="entry name" value="ZN2_CY6_FUNGAL_1"/>
    <property type="match status" value="1"/>
</dbReference>
<evidence type="ECO:0000256" key="4">
    <source>
        <dbReference type="ARBA" id="ARBA00023163"/>
    </source>
</evidence>
<keyword evidence="9" id="KW-1185">Reference proteome</keyword>
<dbReference type="PANTHER" id="PTHR47425">
    <property type="entry name" value="FARB-RELATED"/>
    <property type="match status" value="1"/>
</dbReference>
<dbReference type="GO" id="GO:0008270">
    <property type="term" value="F:zinc ion binding"/>
    <property type="evidence" value="ECO:0007669"/>
    <property type="project" value="InterPro"/>
</dbReference>
<keyword evidence="4" id="KW-0804">Transcription</keyword>
<evidence type="ECO:0000256" key="1">
    <source>
        <dbReference type="ARBA" id="ARBA00022723"/>
    </source>
</evidence>
<dbReference type="STRING" id="348802.A0A0D2FHY7"/>
<dbReference type="InterPro" id="IPR007219">
    <property type="entry name" value="XnlR_reg_dom"/>
</dbReference>
<reference evidence="8 9" key="1">
    <citation type="submission" date="2015-01" db="EMBL/GenBank/DDBJ databases">
        <title>The Genome Sequence of Exophiala xenobiotica CBS118157.</title>
        <authorList>
            <consortium name="The Broad Institute Genomics Platform"/>
            <person name="Cuomo C."/>
            <person name="de Hoog S."/>
            <person name="Gorbushina A."/>
            <person name="Stielow B."/>
            <person name="Teixiera M."/>
            <person name="Abouelleil A."/>
            <person name="Chapman S.B."/>
            <person name="Priest M."/>
            <person name="Young S.K."/>
            <person name="Wortman J."/>
            <person name="Nusbaum C."/>
            <person name="Birren B."/>
        </authorList>
    </citation>
    <scope>NUCLEOTIDE SEQUENCE [LARGE SCALE GENOMIC DNA]</scope>
    <source>
        <strain evidence="8 9">CBS 118157</strain>
    </source>
</reference>
<dbReference type="SMART" id="SM00066">
    <property type="entry name" value="GAL4"/>
    <property type="match status" value="1"/>
</dbReference>
<dbReference type="PANTHER" id="PTHR47425:SF3">
    <property type="entry name" value="ZN(II)2CYS6 TRANSCRIPTION FACTOR (EUROFUNG)"/>
    <property type="match status" value="1"/>
</dbReference>
<dbReference type="Pfam" id="PF00172">
    <property type="entry name" value="Zn_clus"/>
    <property type="match status" value="1"/>
</dbReference>
<evidence type="ECO:0000256" key="3">
    <source>
        <dbReference type="ARBA" id="ARBA00023125"/>
    </source>
</evidence>
<dbReference type="InterPro" id="IPR001138">
    <property type="entry name" value="Zn2Cys6_DnaBD"/>
</dbReference>
<evidence type="ECO:0000313" key="9">
    <source>
        <dbReference type="Proteomes" id="UP000054342"/>
    </source>
</evidence>
<dbReference type="InterPro" id="IPR036864">
    <property type="entry name" value="Zn2-C6_fun-type_DNA-bd_sf"/>
</dbReference>
<dbReference type="CDD" id="cd12148">
    <property type="entry name" value="fungal_TF_MHR"/>
    <property type="match status" value="1"/>
</dbReference>
<dbReference type="AlphaFoldDB" id="A0A0D2FHY7"/>
<accession>A0A0D2FHY7</accession>
<dbReference type="SUPFAM" id="SSF57701">
    <property type="entry name" value="Zn2/Cys6 DNA-binding domain"/>
    <property type="match status" value="1"/>
</dbReference>
<evidence type="ECO:0000256" key="6">
    <source>
        <dbReference type="SAM" id="MobiDB-lite"/>
    </source>
</evidence>
<feature type="compositionally biased region" description="Polar residues" evidence="6">
    <location>
        <begin position="1"/>
        <end position="11"/>
    </location>
</feature>
<feature type="region of interest" description="Disordered" evidence="6">
    <location>
        <begin position="1"/>
        <end position="21"/>
    </location>
</feature>
<protein>
    <recommendedName>
        <fullName evidence="7">Zn(2)-C6 fungal-type domain-containing protein</fullName>
    </recommendedName>
</protein>
<dbReference type="GO" id="GO:0000981">
    <property type="term" value="F:DNA-binding transcription factor activity, RNA polymerase II-specific"/>
    <property type="evidence" value="ECO:0007669"/>
    <property type="project" value="InterPro"/>
</dbReference>
<keyword evidence="5" id="KW-0539">Nucleus</keyword>
<gene>
    <name evidence="8" type="ORF">PV05_00046</name>
</gene>
<dbReference type="EMBL" id="KN847317">
    <property type="protein sequence ID" value="KIW59779.1"/>
    <property type="molecule type" value="Genomic_DNA"/>
</dbReference>
<dbReference type="Proteomes" id="UP000054342">
    <property type="component" value="Unassembled WGS sequence"/>
</dbReference>
<dbReference type="SMART" id="SM00906">
    <property type="entry name" value="Fungal_trans"/>
    <property type="match status" value="1"/>
</dbReference>
<name>A0A0D2FHY7_9EURO</name>
<dbReference type="InterPro" id="IPR052761">
    <property type="entry name" value="Fungal_Detox/Toxin_TFs"/>
</dbReference>
<dbReference type="CDD" id="cd00067">
    <property type="entry name" value="GAL4"/>
    <property type="match status" value="1"/>
</dbReference>
<dbReference type="OrthoDB" id="4115221at2759"/>
<dbReference type="GO" id="GO:0003677">
    <property type="term" value="F:DNA binding"/>
    <property type="evidence" value="ECO:0007669"/>
    <property type="project" value="UniProtKB-KW"/>
</dbReference>
<dbReference type="GO" id="GO:0006351">
    <property type="term" value="P:DNA-templated transcription"/>
    <property type="evidence" value="ECO:0007669"/>
    <property type="project" value="InterPro"/>
</dbReference>
<sequence>MGSVGDVTTQALAKRHRNRRAPRACQPCRSRKVRCDVTKTKTTCTNCRLDNKECVLPVSKRRHLGDRVLCSSFLEASHPQSPICDVIIDFADVNKAPTTSKTPIPTHRDHEEMRLGVFSISGNDLTMPQTTDIFGSSESMESWVNDFQLDMGTYPSPPYTAASEHYQTVLPPYIDALSKDISMEDREFLQSKGAFDLPDAPTRDLLLQAYIMWVHPLSPMLDLQGILAAVFSNGSKGRVSLLVFQSLLFAATAFSSSSLGYVDQRAARKAFYDRARLLHDFDIESDRLAITQSAVLLSFWEGDSTEVRDSYYWVGIATLHAASLGLNSDPTPESLEPSQRRAFKLTFWSLLIRDRLIAVTLRRPVQNTDSRLKQPMLLMEDFELESLFEALQDTSLVPDLKKDDLETLASCCMALGQLSEYIDKVLSSQYAPQTAQDASGHRPAVVSLVPRMVGPKHVDIKTCGNELQTWYTYLPFEVRRFQPGTVGADDEHKIVQVHKALLEGYYSMTLMTMYRPLLTPSQRRQIDTKMSNTAARLVMQATRSSTDVFGGLYAQNLIQFLPDTAIAVLEPAVVTHLVYSMSEDPDVREISFQKFYLCWRILLEFRKSYHIADTTIAMLNAAAQRLKENVGQSPLLSGGRAPTMDKTCASARPGAEVVNKVPFMGLVDNNKLVPFSTPEDIILDGLLNNQDDNPESCATDEILASEFVLDNDFDPLP</sequence>
<keyword evidence="3" id="KW-0238">DNA-binding</keyword>
<evidence type="ECO:0000313" key="8">
    <source>
        <dbReference type="EMBL" id="KIW59779.1"/>
    </source>
</evidence>
<evidence type="ECO:0000256" key="2">
    <source>
        <dbReference type="ARBA" id="ARBA00023015"/>
    </source>
</evidence>
<proteinExistence type="predicted"/>
<feature type="domain" description="Zn(2)-C6 fungal-type" evidence="7">
    <location>
        <begin position="24"/>
        <end position="56"/>
    </location>
</feature>
<keyword evidence="2" id="KW-0805">Transcription regulation</keyword>
<dbReference type="HOGENOM" id="CLU_006329_1_4_1"/>
<dbReference type="PROSITE" id="PS50048">
    <property type="entry name" value="ZN2_CY6_FUNGAL_2"/>
    <property type="match status" value="1"/>
</dbReference>
<dbReference type="GeneID" id="25321954"/>
<organism evidence="8 9">
    <name type="scientific">Exophiala xenobiotica</name>
    <dbReference type="NCBI Taxonomy" id="348802"/>
    <lineage>
        <taxon>Eukaryota</taxon>
        <taxon>Fungi</taxon>
        <taxon>Dikarya</taxon>
        <taxon>Ascomycota</taxon>
        <taxon>Pezizomycotina</taxon>
        <taxon>Eurotiomycetes</taxon>
        <taxon>Chaetothyriomycetidae</taxon>
        <taxon>Chaetothyriales</taxon>
        <taxon>Herpotrichiellaceae</taxon>
        <taxon>Exophiala</taxon>
    </lineage>
</organism>
<dbReference type="RefSeq" id="XP_013320363.1">
    <property type="nucleotide sequence ID" value="XM_013464909.1"/>
</dbReference>
<keyword evidence="1" id="KW-0479">Metal-binding</keyword>